<protein>
    <recommendedName>
        <fullName evidence="4">Major facilitator superfamily (MFS) profile domain-containing protein</fullName>
    </recommendedName>
</protein>
<feature type="transmembrane region" description="Helical" evidence="1">
    <location>
        <begin position="245"/>
        <end position="264"/>
    </location>
</feature>
<comment type="caution">
    <text evidence="2">The sequence shown here is derived from an EMBL/GenBank/DDBJ whole genome shotgun (WGS) entry which is preliminary data.</text>
</comment>
<feature type="transmembrane region" description="Helical" evidence="1">
    <location>
        <begin position="217"/>
        <end position="239"/>
    </location>
</feature>
<keyword evidence="1" id="KW-1133">Transmembrane helix</keyword>
<dbReference type="STRING" id="1798512.A3A39_02750"/>
<proteinExistence type="predicted"/>
<keyword evidence="1" id="KW-0812">Transmembrane</keyword>
<dbReference type="AlphaFoldDB" id="A0A1F6F2I7"/>
<keyword evidence="1" id="KW-0472">Membrane</keyword>
<evidence type="ECO:0000256" key="1">
    <source>
        <dbReference type="SAM" id="Phobius"/>
    </source>
</evidence>
<accession>A0A1F6F2I7</accession>
<name>A0A1F6F2I7_9BACT</name>
<feature type="transmembrane region" description="Helical" evidence="1">
    <location>
        <begin position="346"/>
        <end position="365"/>
    </location>
</feature>
<feature type="transmembrane region" description="Helical" evidence="1">
    <location>
        <begin position="371"/>
        <end position="390"/>
    </location>
</feature>
<feature type="transmembrane region" description="Helical" evidence="1">
    <location>
        <begin position="18"/>
        <end position="41"/>
    </location>
</feature>
<feature type="transmembrane region" description="Helical" evidence="1">
    <location>
        <begin position="53"/>
        <end position="75"/>
    </location>
</feature>
<feature type="transmembrane region" description="Helical" evidence="1">
    <location>
        <begin position="82"/>
        <end position="103"/>
    </location>
</feature>
<dbReference type="EMBL" id="MFLZ01000013">
    <property type="protein sequence ID" value="OGG80083.1"/>
    <property type="molecule type" value="Genomic_DNA"/>
</dbReference>
<sequence length="398" mass="43696">MTSATSNGVSSSLHAHRFLLRAGLSLANVFAWIFVFEYFYLLSGNVPRSLATMALLFGFAQFITIVFTPVAAAHLQRGARRSLIWGVVCAGSAFVLLGGTLSGYFSAPLLWGIVGFATLAGMYRALYFVPYRVTQTALRPHEHMRAYLEVIIALMPLFAGLTISSIAFAQGRLLFGASALIILSALPVFWVPDTRERFSWSYVYTFKQLWRRKNYGLVLQSLFEGLQGAALFLVWPLAVFLILEWSYFMLGLVLSVTLLLILLLRRLYAWLLQRFGLENSAAVYTVLAISGWIGRLAAGTPVGVIIADSYAYTTTPERGTRFDPFSFEQVSDRGAFVDEYTALKEIALALGRIMLCAIVFVLVFAFALPVVFAIVLGIAAAASGLAILVARRGAAPAY</sequence>
<evidence type="ECO:0000313" key="2">
    <source>
        <dbReference type="EMBL" id="OGG80083.1"/>
    </source>
</evidence>
<feature type="transmembrane region" description="Helical" evidence="1">
    <location>
        <begin position="173"/>
        <end position="191"/>
    </location>
</feature>
<feature type="transmembrane region" description="Helical" evidence="1">
    <location>
        <begin position="146"/>
        <end position="167"/>
    </location>
</feature>
<dbReference type="Proteomes" id="UP000177372">
    <property type="component" value="Unassembled WGS sequence"/>
</dbReference>
<organism evidence="2 3">
    <name type="scientific">Candidatus Kaiserbacteria bacterium RIFCSPLOWO2_01_FULL_54_13</name>
    <dbReference type="NCBI Taxonomy" id="1798512"/>
    <lineage>
        <taxon>Bacteria</taxon>
        <taxon>Candidatus Kaiseribacteriota</taxon>
    </lineage>
</organism>
<reference evidence="2 3" key="1">
    <citation type="journal article" date="2016" name="Nat. Commun.">
        <title>Thousands of microbial genomes shed light on interconnected biogeochemical processes in an aquifer system.</title>
        <authorList>
            <person name="Anantharaman K."/>
            <person name="Brown C.T."/>
            <person name="Hug L.A."/>
            <person name="Sharon I."/>
            <person name="Castelle C.J."/>
            <person name="Probst A.J."/>
            <person name="Thomas B.C."/>
            <person name="Singh A."/>
            <person name="Wilkins M.J."/>
            <person name="Karaoz U."/>
            <person name="Brodie E.L."/>
            <person name="Williams K.H."/>
            <person name="Hubbard S.S."/>
            <person name="Banfield J.F."/>
        </authorList>
    </citation>
    <scope>NUCLEOTIDE SEQUENCE [LARGE SCALE GENOMIC DNA]</scope>
</reference>
<evidence type="ECO:0008006" key="4">
    <source>
        <dbReference type="Google" id="ProtNLM"/>
    </source>
</evidence>
<gene>
    <name evidence="2" type="ORF">A3A39_02750</name>
</gene>
<feature type="transmembrane region" description="Helical" evidence="1">
    <location>
        <begin position="109"/>
        <end position="126"/>
    </location>
</feature>
<evidence type="ECO:0000313" key="3">
    <source>
        <dbReference type="Proteomes" id="UP000177372"/>
    </source>
</evidence>